<feature type="compositionally biased region" description="Polar residues" evidence="1">
    <location>
        <begin position="41"/>
        <end position="51"/>
    </location>
</feature>
<dbReference type="PROSITE" id="PS51140">
    <property type="entry name" value="CUE"/>
    <property type="match status" value="1"/>
</dbReference>
<feature type="domain" description="Smr" evidence="2">
    <location>
        <begin position="702"/>
        <end position="777"/>
    </location>
</feature>
<dbReference type="InterPro" id="IPR009060">
    <property type="entry name" value="UBA-like_sf"/>
</dbReference>
<dbReference type="Pfam" id="PF02845">
    <property type="entry name" value="CUE"/>
    <property type="match status" value="2"/>
</dbReference>
<feature type="compositionally biased region" description="Basic residues" evidence="1">
    <location>
        <begin position="394"/>
        <end position="404"/>
    </location>
</feature>
<evidence type="ECO:0000259" key="3">
    <source>
        <dbReference type="PROSITE" id="PS51140"/>
    </source>
</evidence>
<feature type="region of interest" description="Disordered" evidence="1">
    <location>
        <begin position="361"/>
        <end position="425"/>
    </location>
</feature>
<dbReference type="Gene3D" id="1.10.8.10">
    <property type="entry name" value="DNA helicase RuvA subunit, C-terminal domain"/>
    <property type="match status" value="1"/>
</dbReference>
<feature type="compositionally biased region" description="Polar residues" evidence="1">
    <location>
        <begin position="374"/>
        <end position="393"/>
    </location>
</feature>
<gene>
    <name evidence="4" type="ORF">BASA50_002701</name>
</gene>
<protein>
    <recommendedName>
        <fullName evidence="6">Smr domain-containing protein</fullName>
    </recommendedName>
</protein>
<organism evidence="4 5">
    <name type="scientific">Batrachochytrium salamandrivorans</name>
    <dbReference type="NCBI Taxonomy" id="1357716"/>
    <lineage>
        <taxon>Eukaryota</taxon>
        <taxon>Fungi</taxon>
        <taxon>Fungi incertae sedis</taxon>
        <taxon>Chytridiomycota</taxon>
        <taxon>Chytridiomycota incertae sedis</taxon>
        <taxon>Chytridiomycetes</taxon>
        <taxon>Rhizophydiales</taxon>
        <taxon>Rhizophydiales incertae sedis</taxon>
        <taxon>Batrachochytrium</taxon>
    </lineage>
</organism>
<feature type="compositionally biased region" description="Low complexity" evidence="1">
    <location>
        <begin position="140"/>
        <end position="173"/>
    </location>
</feature>
<dbReference type="CDD" id="cd14279">
    <property type="entry name" value="CUE"/>
    <property type="match status" value="2"/>
</dbReference>
<dbReference type="InterPro" id="IPR003892">
    <property type="entry name" value="CUE"/>
</dbReference>
<dbReference type="InterPro" id="IPR052772">
    <property type="entry name" value="Endo/PolyKinase_Domain-Protein"/>
</dbReference>
<dbReference type="InterPro" id="IPR002625">
    <property type="entry name" value="Smr_dom"/>
</dbReference>
<dbReference type="InterPro" id="IPR036063">
    <property type="entry name" value="Smr_dom_sf"/>
</dbReference>
<dbReference type="Pfam" id="PF08590">
    <property type="entry name" value="DUF1771"/>
    <property type="match status" value="1"/>
</dbReference>
<sequence length="777" mass="84712">MPEEHSTATGKFLHHCRLPPPPPLLPSSQQQSVQQPSLQQHQSDSTNGNHSDCHTQALTFLASLFPDLAHTPLLENALRRYGVCDIQSSVMELLKHASVEAPFASSSESASASASASALSESVDVAERKQQQHPRPKLQLSLSNRSSHSNSNSRSNSCSCFSHTDTRSTDTTCCTANSSVDGGSEYCTWSELEDLEEHGFHGLNDQSGHSDCAPEDIAAALGRSVAGLTTVDGHNHNHNHSHDDYNHNDHNHELLLNLVAAFPEIAESDILDSLQMAGWDAAVAADRLLALQLAQTHNDNYNNRHDNERKQQHISLPPSCNNKPLTNQDCSADVAVTLQVILPRAARNLAEQQSRKINYSKQNQPFHPHPSMVNPDTVSNNSTAHISLGNSKGSSRKQKKKHGQARNSQRIPNSHQAKLQTTPGDESAHIAIKDTMDMTKAQSVLAEIFPQFHMETLTDTLAAHNGDVDKAATALTKWAEEAETITRKPKAFQMGSPAATALAHLKDLFPNISTHTISAVLSENNNDVAEAAEVLISATATAAAVSTVGGLPKERHRSLIITPRSRFDSPDWTKVSSKSPIRACARTAIRGDGNTTVADPPDTKYVFTRQSVHGKSDFHNTDHDGPDALRQRAQEYLEMRNSSFLQASQAFKRGSITGRGSAAFYADRGHALSACMKATNDRAAQAQLDLNRIKNGHDINVLDLHGLVTSEAKQAAMEYANEWANIKTSSRRLKIITGAGNHSVDGRARLYHSVWAHLVRQGWSIESGGNGWFFVCK</sequence>
<accession>A0ABQ8FKM1</accession>
<feature type="compositionally biased region" description="Low complexity" evidence="1">
    <location>
        <begin position="26"/>
        <end position="40"/>
    </location>
</feature>
<feature type="compositionally biased region" description="Polar residues" evidence="1">
    <location>
        <begin position="405"/>
        <end position="424"/>
    </location>
</feature>
<dbReference type="Proteomes" id="UP001648503">
    <property type="component" value="Unassembled WGS sequence"/>
</dbReference>
<dbReference type="InterPro" id="IPR013899">
    <property type="entry name" value="DUF1771"/>
</dbReference>
<dbReference type="SMART" id="SM01162">
    <property type="entry name" value="DUF1771"/>
    <property type="match status" value="1"/>
</dbReference>
<dbReference type="SUPFAM" id="SSF46934">
    <property type="entry name" value="UBA-like"/>
    <property type="match status" value="2"/>
</dbReference>
<keyword evidence="5" id="KW-1185">Reference proteome</keyword>
<evidence type="ECO:0000256" key="1">
    <source>
        <dbReference type="SAM" id="MobiDB-lite"/>
    </source>
</evidence>
<name>A0ABQ8FKM1_9FUNG</name>
<evidence type="ECO:0000313" key="5">
    <source>
        <dbReference type="Proteomes" id="UP001648503"/>
    </source>
</evidence>
<dbReference type="PROSITE" id="PS50828">
    <property type="entry name" value="SMR"/>
    <property type="match status" value="1"/>
</dbReference>
<dbReference type="SUPFAM" id="SSF160443">
    <property type="entry name" value="SMR domain-like"/>
    <property type="match status" value="1"/>
</dbReference>
<dbReference type="Gene3D" id="3.30.1370.110">
    <property type="match status" value="1"/>
</dbReference>
<dbReference type="SMART" id="SM00546">
    <property type="entry name" value="CUE"/>
    <property type="match status" value="2"/>
</dbReference>
<proteinExistence type="predicted"/>
<reference evidence="4 5" key="1">
    <citation type="submission" date="2021-02" db="EMBL/GenBank/DDBJ databases">
        <title>Variation within the Batrachochytrium salamandrivorans European outbreak.</title>
        <authorList>
            <person name="Kelly M."/>
            <person name="Pasmans F."/>
            <person name="Shea T.P."/>
            <person name="Munoz J.F."/>
            <person name="Carranza S."/>
            <person name="Cuomo C.A."/>
            <person name="Martel A."/>
        </authorList>
    </citation>
    <scope>NUCLEOTIDE SEQUENCE [LARGE SCALE GENOMIC DNA]</scope>
    <source>
        <strain evidence="4 5">AMFP18/2</strain>
    </source>
</reference>
<evidence type="ECO:0000313" key="4">
    <source>
        <dbReference type="EMBL" id="KAH6599872.1"/>
    </source>
</evidence>
<evidence type="ECO:0008006" key="6">
    <source>
        <dbReference type="Google" id="ProtNLM"/>
    </source>
</evidence>
<feature type="region of interest" description="Disordered" evidence="1">
    <location>
        <begin position="1"/>
        <end position="51"/>
    </location>
</feature>
<feature type="domain" description="CUE" evidence="3">
    <location>
        <begin position="497"/>
        <end position="540"/>
    </location>
</feature>
<comment type="caution">
    <text evidence="4">The sequence shown here is derived from an EMBL/GenBank/DDBJ whole genome shotgun (WGS) entry which is preliminary data.</text>
</comment>
<evidence type="ECO:0000259" key="2">
    <source>
        <dbReference type="PROSITE" id="PS50828"/>
    </source>
</evidence>
<dbReference type="PANTHER" id="PTHR46535:SF1">
    <property type="entry name" value="NEDD4-BINDING PROTEIN 2"/>
    <property type="match status" value="1"/>
</dbReference>
<dbReference type="EMBL" id="JAFCIX010000056">
    <property type="protein sequence ID" value="KAH6599872.1"/>
    <property type="molecule type" value="Genomic_DNA"/>
</dbReference>
<feature type="region of interest" description="Disordered" evidence="1">
    <location>
        <begin position="121"/>
        <end position="173"/>
    </location>
</feature>
<dbReference type="PANTHER" id="PTHR46535">
    <property type="entry name" value="NEDD4-BINDING PROTEIN 2"/>
    <property type="match status" value="1"/>
</dbReference>